<dbReference type="InterPro" id="IPR052942">
    <property type="entry name" value="LPS_cholinephosphotransferase"/>
</dbReference>
<organism evidence="2 3">
    <name type="scientific">Hominibacterium faecale</name>
    <dbReference type="NCBI Taxonomy" id="2839743"/>
    <lineage>
        <taxon>Bacteria</taxon>
        <taxon>Bacillati</taxon>
        <taxon>Bacillota</taxon>
        <taxon>Clostridia</taxon>
        <taxon>Peptostreptococcales</taxon>
        <taxon>Anaerovoracaceae</taxon>
        <taxon>Hominibacterium</taxon>
    </lineage>
</organism>
<sequence>MHEHILGLLHEIDEICRKYEITYYAAGGTTIGAARHHGFIPWDDDADLYMTRENFYRFREAFRKEQPKDRVLECLDDNPHYPGTIPRYIEETTTTLGRFHCLNTCSGGLIIDIFILDPIPDDPQKQEEHLAKFNIYSDLVVPYYVYSHRNNNGYYHYYEYYKKKIKHQGRESVLRELEEELFQYKEEDCSSYVLRWATLPSIFPKEMMGEPVYLPFEDMEIPVPSKWWDYLYQLYGADWMYVPNHEEATQHVFVVNMEQPYTVYTSQIDRFIDKEEALKDYLLRKDLKVEEEKLRRPWYEILLQVNSDYVMYVQKKIIREHGYNLAEMMKSGKYRDIVHAFEFYLENQCTPQFLGSMRHSLWYRYKNPVFIQLEDSLLSYLLYALIAVGHEKKAQNILKARKFTGINLMEELKNIEQLLYQMKNICNAYYSGRLDEAQKALERVADKDMHVLTLRRVSLLMAVEKAVLPTEFEAVEEMIHAALKNDPQDGEFLKAYGDLLYKQGKIQEAKAIYEKAVPLTNNGMLILDIKEKIGFFGQASSDNSPDGLEKTSHLSPFEQVQFELLKEIDQICNENSIEYVLYGKTATQAYRYHTFERDYKNNTIVMTADNALKFMEAVKKENRQDRYLSSMLTNANHVLYDLCYADQNTLYFPLNDYDHSQNMGIYIRIKILRKKGSNRMKNYIMRGLESLHESYLVRIPATASKKERLIGKIGKGIMKISGESGRKRLAGYLFKYISDQALHPKRKEYFVTNGNIGLKHKNEVYPVKNFNKKESALLYDYQFPIPAFIAKRKYSYDEGAGGADAGRRGVFRFMDTHLTYSEFLNNIDLSPLYGPERENFEKSRSYTDRVRLLNRQIGRYWAIVCRIDDTMKMKEEYGPLKAKIKLLYQQKKYDTILDMLWDYDELVSYYQSFKLGFYFDKEILDIYCNCLKINERQEKADRLLEYIGQEKDY</sequence>
<evidence type="ECO:0000313" key="2">
    <source>
        <dbReference type="EMBL" id="MCU7378691.1"/>
    </source>
</evidence>
<comment type="caution">
    <text evidence="2">The sequence shown here is derived from an EMBL/GenBank/DDBJ whole genome shotgun (WGS) entry which is preliminary data.</text>
</comment>
<dbReference type="EMBL" id="JAOSHN010000004">
    <property type="protein sequence ID" value="MCU7378691.1"/>
    <property type="molecule type" value="Genomic_DNA"/>
</dbReference>
<dbReference type="PANTHER" id="PTHR43404">
    <property type="entry name" value="LIPOPOLYSACCHARIDE CHOLINEPHOSPHOTRANSFERASE LICD"/>
    <property type="match status" value="1"/>
</dbReference>
<dbReference type="Pfam" id="PF04991">
    <property type="entry name" value="LicD"/>
    <property type="match status" value="1"/>
</dbReference>
<evidence type="ECO:0000313" key="3">
    <source>
        <dbReference type="Proteomes" id="UP001065549"/>
    </source>
</evidence>
<keyword evidence="3" id="KW-1185">Reference proteome</keyword>
<dbReference type="PANTHER" id="PTHR43404:SF2">
    <property type="entry name" value="LIPOPOLYSACCHARIDE CHOLINEPHOSPHOTRANSFERASE LICD"/>
    <property type="match status" value="1"/>
</dbReference>
<dbReference type="InterPro" id="IPR007074">
    <property type="entry name" value="LicD/FKTN/FKRP_NTP_transf"/>
</dbReference>
<protein>
    <submittedName>
        <fullName evidence="2">LicD family protein</fullName>
    </submittedName>
</protein>
<dbReference type="AlphaFoldDB" id="A0A9J6QUM9"/>
<gene>
    <name evidence="2" type="ORF">OBO34_10025</name>
</gene>
<proteinExistence type="predicted"/>
<dbReference type="RefSeq" id="WP_227754835.1">
    <property type="nucleotide sequence ID" value="NZ_JAOSHN010000004.1"/>
</dbReference>
<dbReference type="Gene3D" id="1.25.40.10">
    <property type="entry name" value="Tetratricopeptide repeat domain"/>
    <property type="match status" value="1"/>
</dbReference>
<accession>A0A9J6QUM9</accession>
<name>A0A9J6QUM9_9FIRM</name>
<reference evidence="2" key="1">
    <citation type="submission" date="2022-09" db="EMBL/GenBank/DDBJ databases">
        <title>Culturomic study of gut microbiota in children with autism spectrum disorder.</title>
        <authorList>
            <person name="Efimov B.A."/>
            <person name="Chaplin A.V."/>
            <person name="Sokolova S.R."/>
            <person name="Pikina A.P."/>
            <person name="Korzhanova M."/>
            <person name="Belova V."/>
            <person name="Korostin D."/>
        </authorList>
    </citation>
    <scope>NUCLEOTIDE SEQUENCE</scope>
    <source>
        <strain evidence="2">ASD5510</strain>
    </source>
</reference>
<dbReference type="InterPro" id="IPR011990">
    <property type="entry name" value="TPR-like_helical_dom_sf"/>
</dbReference>
<feature type="domain" description="LicD/FKTN/FKRP nucleotidyltransferase" evidence="1">
    <location>
        <begin position="16"/>
        <end position="236"/>
    </location>
</feature>
<dbReference type="GO" id="GO:0009100">
    <property type="term" value="P:glycoprotein metabolic process"/>
    <property type="evidence" value="ECO:0007669"/>
    <property type="project" value="UniProtKB-ARBA"/>
</dbReference>
<evidence type="ECO:0000259" key="1">
    <source>
        <dbReference type="Pfam" id="PF04991"/>
    </source>
</evidence>
<dbReference type="Proteomes" id="UP001065549">
    <property type="component" value="Unassembled WGS sequence"/>
</dbReference>
<dbReference type="SUPFAM" id="SSF48452">
    <property type="entry name" value="TPR-like"/>
    <property type="match status" value="1"/>
</dbReference>